<protein>
    <submittedName>
        <fullName evidence="1">Type I phosphodiesterase / nucleotide pyrophosphatase</fullName>
    </submittedName>
</protein>
<proteinExistence type="predicted"/>
<dbReference type="InterPro" id="IPR017850">
    <property type="entry name" value="Alkaline_phosphatase_core_sf"/>
</dbReference>
<reference evidence="1 2" key="1">
    <citation type="submission" date="2019-02" db="EMBL/GenBank/DDBJ databases">
        <title>Deep-cultivation of Planctomycetes and their phenomic and genomic characterization uncovers novel biology.</title>
        <authorList>
            <person name="Wiegand S."/>
            <person name="Jogler M."/>
            <person name="Boedeker C."/>
            <person name="Pinto D."/>
            <person name="Vollmers J."/>
            <person name="Rivas-Marin E."/>
            <person name="Kohn T."/>
            <person name="Peeters S.H."/>
            <person name="Heuer A."/>
            <person name="Rast P."/>
            <person name="Oberbeckmann S."/>
            <person name="Bunk B."/>
            <person name="Jeske O."/>
            <person name="Meyerdierks A."/>
            <person name="Storesund J.E."/>
            <person name="Kallscheuer N."/>
            <person name="Luecker S."/>
            <person name="Lage O.M."/>
            <person name="Pohl T."/>
            <person name="Merkel B.J."/>
            <person name="Hornburger P."/>
            <person name="Mueller R.-W."/>
            <person name="Bruemmer F."/>
            <person name="Labrenz M."/>
            <person name="Spormann A.M."/>
            <person name="Op den Camp H."/>
            <person name="Overmann J."/>
            <person name="Amann R."/>
            <person name="Jetten M.S.M."/>
            <person name="Mascher T."/>
            <person name="Medema M.H."/>
            <person name="Devos D.P."/>
            <person name="Kaster A.-K."/>
            <person name="Ovreas L."/>
            <person name="Rohde M."/>
            <person name="Galperin M.Y."/>
            <person name="Jogler C."/>
        </authorList>
    </citation>
    <scope>NUCLEOTIDE SEQUENCE [LARGE SCALE GENOMIC DNA]</scope>
    <source>
        <strain evidence="1 2">Pla133</strain>
    </source>
</reference>
<keyword evidence="2" id="KW-1185">Reference proteome</keyword>
<dbReference type="EMBL" id="CP036287">
    <property type="protein sequence ID" value="QDU69474.1"/>
    <property type="molecule type" value="Genomic_DNA"/>
</dbReference>
<dbReference type="AlphaFoldDB" id="A0A518BR74"/>
<dbReference type="CDD" id="cd16018">
    <property type="entry name" value="Enpp"/>
    <property type="match status" value="1"/>
</dbReference>
<accession>A0A518BR74</accession>
<gene>
    <name evidence="1" type="ORF">Pla133_45940</name>
</gene>
<sequence length="456" mass="50504">MIDVVGLSERLIDESTPNLQRLRARGAGAPMDTVLPAVTLSAQATMLTGLLPRDHGVVGNGWYWRDLGEVLLWRQPNHLVGGEKLYDRARRRDPGFTCAKLFWWWNMGAAVEWSLTPRPFYPADGRKIPATYGWPRDFKTELEGELGAFPFFDFWGPKSGLPSSRWLTDAAIHTLRTRRPSLTMVYLPHLDYSHQRLGPDAPESRRAVVEVDALIGELVAAADAVGAETVVVSEYALEAVNRPVHVNRALRDAGLLEVRETPAGEVLDVFGSRAFAVADHQMAHVYCADERAQVAAREVLEALPGVARVLGDDKREFALDHERSGELVALAEPDAWFTYYYWNDDSAAPDFARTVDIHRKPGYDPVELFVDPALKVPALRVARRLAQKVLGFRYLMDVIPLDASLVKGSHGLLPSEPSRGPVFLCSRGFDECGGDPSDGTVAMTSVSDRVLALLER</sequence>
<dbReference type="Proteomes" id="UP000316921">
    <property type="component" value="Chromosome"/>
</dbReference>
<dbReference type="PANTHER" id="PTHR10151">
    <property type="entry name" value="ECTONUCLEOTIDE PYROPHOSPHATASE/PHOSPHODIESTERASE"/>
    <property type="match status" value="1"/>
</dbReference>
<evidence type="ECO:0000313" key="2">
    <source>
        <dbReference type="Proteomes" id="UP000316921"/>
    </source>
</evidence>
<dbReference type="KEGG" id="pbap:Pla133_45940"/>
<dbReference type="SUPFAM" id="SSF53649">
    <property type="entry name" value="Alkaline phosphatase-like"/>
    <property type="match status" value="1"/>
</dbReference>
<dbReference type="Gene3D" id="3.40.720.10">
    <property type="entry name" value="Alkaline Phosphatase, subunit A"/>
    <property type="match status" value="1"/>
</dbReference>
<dbReference type="RefSeq" id="WP_145071042.1">
    <property type="nucleotide sequence ID" value="NZ_CP036287.1"/>
</dbReference>
<name>A0A518BR74_9BACT</name>
<organism evidence="1 2">
    <name type="scientific">Engelhardtia mirabilis</name>
    <dbReference type="NCBI Taxonomy" id="2528011"/>
    <lineage>
        <taxon>Bacteria</taxon>
        <taxon>Pseudomonadati</taxon>
        <taxon>Planctomycetota</taxon>
        <taxon>Planctomycetia</taxon>
        <taxon>Planctomycetia incertae sedis</taxon>
        <taxon>Engelhardtia</taxon>
    </lineage>
</organism>
<dbReference type="GO" id="GO:0016787">
    <property type="term" value="F:hydrolase activity"/>
    <property type="evidence" value="ECO:0007669"/>
    <property type="project" value="UniProtKB-ARBA"/>
</dbReference>
<dbReference type="InterPro" id="IPR002591">
    <property type="entry name" value="Phosphodiest/P_Trfase"/>
</dbReference>
<dbReference type="PANTHER" id="PTHR10151:SF120">
    <property type="entry name" value="BIS(5'-ADENOSYL)-TRIPHOSPHATASE"/>
    <property type="match status" value="1"/>
</dbReference>
<dbReference type="Pfam" id="PF01663">
    <property type="entry name" value="Phosphodiest"/>
    <property type="match status" value="1"/>
</dbReference>
<evidence type="ECO:0000313" key="1">
    <source>
        <dbReference type="EMBL" id="QDU69474.1"/>
    </source>
</evidence>